<proteinExistence type="inferred from homology"/>
<feature type="compositionally biased region" description="Basic and acidic residues" evidence="8">
    <location>
        <begin position="743"/>
        <end position="753"/>
    </location>
</feature>
<evidence type="ECO:0000256" key="6">
    <source>
        <dbReference type="ARBA" id="ARBA00023306"/>
    </source>
</evidence>
<dbReference type="Gene3D" id="1.10.10.1460">
    <property type="match status" value="1"/>
</dbReference>
<feature type="region of interest" description="Disordered" evidence="8">
    <location>
        <begin position="17"/>
        <end position="184"/>
    </location>
</feature>
<feature type="compositionally biased region" description="Polar residues" evidence="8">
    <location>
        <begin position="334"/>
        <end position="345"/>
    </location>
</feature>
<feature type="compositionally biased region" description="Low complexity" evidence="8">
    <location>
        <begin position="41"/>
        <end position="97"/>
    </location>
</feature>
<feature type="compositionally biased region" description="Polar residues" evidence="8">
    <location>
        <begin position="465"/>
        <end position="481"/>
    </location>
</feature>
<dbReference type="PANTHER" id="PTHR28124">
    <property type="entry name" value="DNA REPLICATION REGULATOR SLD2"/>
    <property type="match status" value="1"/>
</dbReference>
<feature type="compositionally biased region" description="Acidic residues" evidence="8">
    <location>
        <begin position="754"/>
        <end position="768"/>
    </location>
</feature>
<evidence type="ECO:0000313" key="9">
    <source>
        <dbReference type="EMBL" id="WWC87807.1"/>
    </source>
</evidence>
<dbReference type="GeneID" id="91093371"/>
<keyword evidence="4 7" id="KW-0235">DNA replication</keyword>
<keyword evidence="5 7" id="KW-0539">Nucleus</keyword>
<dbReference type="Proteomes" id="UP001355207">
    <property type="component" value="Chromosome 3"/>
</dbReference>
<feature type="compositionally biased region" description="Low complexity" evidence="8">
    <location>
        <begin position="220"/>
        <end position="237"/>
    </location>
</feature>
<dbReference type="InterPro" id="IPR021110">
    <property type="entry name" value="DNA_rep_checkpnt_protein"/>
</dbReference>
<feature type="compositionally biased region" description="Basic and acidic residues" evidence="8">
    <location>
        <begin position="293"/>
        <end position="307"/>
    </location>
</feature>
<keyword evidence="10" id="KW-1185">Reference proteome</keyword>
<feature type="region of interest" description="Disordered" evidence="8">
    <location>
        <begin position="617"/>
        <end position="639"/>
    </location>
</feature>
<dbReference type="GO" id="GO:0003688">
    <property type="term" value="F:DNA replication origin binding"/>
    <property type="evidence" value="ECO:0007669"/>
    <property type="project" value="TreeGrafter"/>
</dbReference>
<feature type="compositionally biased region" description="Basic and acidic residues" evidence="8">
    <location>
        <begin position="513"/>
        <end position="522"/>
    </location>
</feature>
<gene>
    <name evidence="9" type="ORF">L201_002699</name>
</gene>
<dbReference type="GO" id="GO:0031261">
    <property type="term" value="C:DNA replication preinitiation complex"/>
    <property type="evidence" value="ECO:0007669"/>
    <property type="project" value="TreeGrafter"/>
</dbReference>
<reference evidence="9 10" key="1">
    <citation type="submission" date="2024-01" db="EMBL/GenBank/DDBJ databases">
        <title>Comparative genomics of Cryptococcus and Kwoniella reveals pathogenesis evolution and contrasting modes of karyotype evolution via chromosome fusion or intercentromeric recombination.</title>
        <authorList>
            <person name="Coelho M.A."/>
            <person name="David-Palma M."/>
            <person name="Shea T."/>
            <person name="Bowers K."/>
            <person name="McGinley-Smith S."/>
            <person name="Mohammad A.W."/>
            <person name="Gnirke A."/>
            <person name="Yurkov A.M."/>
            <person name="Nowrousian M."/>
            <person name="Sun S."/>
            <person name="Cuomo C.A."/>
            <person name="Heitman J."/>
        </authorList>
    </citation>
    <scope>NUCLEOTIDE SEQUENCE [LARGE SCALE GENOMIC DNA]</scope>
    <source>
        <strain evidence="9 10">CBS 6074</strain>
    </source>
</reference>
<feature type="compositionally biased region" description="Basic and acidic residues" evidence="8">
    <location>
        <begin position="17"/>
        <end position="34"/>
    </location>
</feature>
<feature type="region of interest" description="Disordered" evidence="8">
    <location>
        <begin position="216"/>
        <end position="237"/>
    </location>
</feature>
<evidence type="ECO:0000256" key="4">
    <source>
        <dbReference type="ARBA" id="ARBA00022705"/>
    </source>
</evidence>
<evidence type="ECO:0000256" key="1">
    <source>
        <dbReference type="ARBA" id="ARBA00004123"/>
    </source>
</evidence>
<sequence>MDLATVKAAVKTWEKTFRAKEGRNPTKDDIKKDPGNIASQYSLYRKLSKNSSSSAASQSQTSASSQLSSSSRSLQPPSSSTAIPSSSSSSQYRSTPSNIPSAEYPTTPTPPARKAYRTSFSSKSQAGPSRSNGTSHGNGSNNDATHTGGKDLEGGRSLKRKASKSMLSNDSSPSHPLPLPTTIYHNSNTISRTLFSTPKKSKGYIGPIHDPNPVNPFTIASSSSPAKSPFLSSSSKPDVINREKSFSSPFIHASSPKKLKEVLEANSLRKVKERNGGLLNEITPRTRARKRLKGEQVEDTPLKEKLPIRKRGQAQNQNQTRSASQSEEPLDDIQSGSNNYITNPTKGIFDEEEYDDEEDEEEDRDEDELGPSPMKTLGKGRGFTSLFGEAEITKNNGLLASNSQLSSTKSTGPDHKIRQGLKKTQDKTKLTKKGSTDGGIMNFFNRTGKSTLPVKKQEPFEEPSILNQNSAATSPEQNASDIQIQPSPPPLLEPTPSTEEILLIEQSPSPVEDIPKSPDHTPSKSSSQRRREKILNLSDDEIDEFDPEGGYVKRAVKIVPTRREIKRRNSSDFSDEEGLMDVSNGAVEIDDDDDLEDEQNHGYIDVTDKSANINANITDNTAKPTSASSPSISSSLSTTKKIDPHTLSIPMLNLLSITSPSKSKSKSKAQLDKAKLEELRYKAIFDLNYAKELKTLKKGQDVAFAGESRTKDLEQEENDQDILEKYEYGIINQNPNNSSYNDVNRDKDNGNDDHQEDDFQDDDWENESDGWLREQTEEDW</sequence>
<feature type="compositionally biased region" description="Low complexity" evidence="8">
    <location>
        <begin position="494"/>
        <end position="503"/>
    </location>
</feature>
<feature type="compositionally biased region" description="Polar residues" evidence="8">
    <location>
        <begin position="313"/>
        <end position="327"/>
    </location>
</feature>
<accession>A0AAX4JT67</accession>
<dbReference type="Pfam" id="PF11719">
    <property type="entry name" value="Drc1-Sld2"/>
    <property type="match status" value="1"/>
</dbReference>
<dbReference type="GO" id="GO:0000727">
    <property type="term" value="P:double-strand break repair via break-induced replication"/>
    <property type="evidence" value="ECO:0007669"/>
    <property type="project" value="TreeGrafter"/>
</dbReference>
<comment type="subcellular location">
    <subcellularLocation>
        <location evidence="1 7">Nucleus</location>
    </subcellularLocation>
</comment>
<dbReference type="GO" id="GO:0003697">
    <property type="term" value="F:single-stranded DNA binding"/>
    <property type="evidence" value="ECO:0007669"/>
    <property type="project" value="TreeGrafter"/>
</dbReference>
<evidence type="ECO:0000256" key="8">
    <source>
        <dbReference type="SAM" id="MobiDB-lite"/>
    </source>
</evidence>
<feature type="compositionally biased region" description="Basic and acidic residues" evidence="8">
    <location>
        <begin position="412"/>
        <end position="429"/>
    </location>
</feature>
<dbReference type="FunFam" id="1.10.10.1460:FF:000001">
    <property type="entry name" value="DNA replication regulator Sld2"/>
    <property type="match status" value="1"/>
</dbReference>
<feature type="compositionally biased region" description="Low complexity" evidence="8">
    <location>
        <begin position="129"/>
        <end position="142"/>
    </location>
</feature>
<dbReference type="EMBL" id="CP144100">
    <property type="protein sequence ID" value="WWC87807.1"/>
    <property type="molecule type" value="Genomic_DNA"/>
</dbReference>
<feature type="region of interest" description="Disordered" evidence="8">
    <location>
        <begin position="731"/>
        <end position="780"/>
    </location>
</feature>
<name>A0AAX4JT67_9TREE</name>
<evidence type="ECO:0000256" key="2">
    <source>
        <dbReference type="ARBA" id="ARBA00007276"/>
    </source>
</evidence>
<evidence type="ECO:0000256" key="3">
    <source>
        <dbReference type="ARBA" id="ARBA00018363"/>
    </source>
</evidence>
<comment type="function">
    <text evidence="7">Has a role in the initiation of DNA replication. Required at S-phase checkpoint.</text>
</comment>
<comment type="similarity">
    <text evidence="2 7">Belongs to the SLD2 family.</text>
</comment>
<organism evidence="9 10">
    <name type="scientific">Kwoniella dendrophila CBS 6074</name>
    <dbReference type="NCBI Taxonomy" id="1295534"/>
    <lineage>
        <taxon>Eukaryota</taxon>
        <taxon>Fungi</taxon>
        <taxon>Dikarya</taxon>
        <taxon>Basidiomycota</taxon>
        <taxon>Agaricomycotina</taxon>
        <taxon>Tremellomycetes</taxon>
        <taxon>Tremellales</taxon>
        <taxon>Cryptococcaceae</taxon>
        <taxon>Kwoniella</taxon>
    </lineage>
</organism>
<dbReference type="GO" id="GO:0006270">
    <property type="term" value="P:DNA replication initiation"/>
    <property type="evidence" value="ECO:0007669"/>
    <property type="project" value="UniProtKB-UniRule"/>
</dbReference>
<keyword evidence="6 7" id="KW-0131">Cell cycle</keyword>
<evidence type="ECO:0000313" key="10">
    <source>
        <dbReference type="Proteomes" id="UP001355207"/>
    </source>
</evidence>
<protein>
    <recommendedName>
        <fullName evidence="3 7">DNA replication regulator SLD2</fullName>
    </recommendedName>
</protein>
<feature type="compositionally biased region" description="Acidic residues" evidence="8">
    <location>
        <begin position="350"/>
        <end position="369"/>
    </location>
</feature>
<dbReference type="CDD" id="cd22289">
    <property type="entry name" value="RecQL4_SLD2_NTD"/>
    <property type="match status" value="1"/>
</dbReference>
<feature type="compositionally biased region" description="Polar residues" evidence="8">
    <location>
        <begin position="395"/>
        <end position="411"/>
    </location>
</feature>
<dbReference type="InterPro" id="IPR040203">
    <property type="entry name" value="Sld2"/>
</dbReference>
<dbReference type="GO" id="GO:1902977">
    <property type="term" value="P:mitotic DNA replication preinitiation complex assembly"/>
    <property type="evidence" value="ECO:0007669"/>
    <property type="project" value="TreeGrafter"/>
</dbReference>
<feature type="compositionally biased region" description="Polar residues" evidence="8">
    <location>
        <begin position="731"/>
        <end position="742"/>
    </location>
</feature>
<feature type="region of interest" description="Disordered" evidence="8">
    <location>
        <begin position="271"/>
        <end position="382"/>
    </location>
</feature>
<evidence type="ECO:0000256" key="7">
    <source>
        <dbReference type="RuleBase" id="RU367067"/>
    </source>
</evidence>
<dbReference type="RefSeq" id="XP_066074570.1">
    <property type="nucleotide sequence ID" value="XM_066218473.1"/>
</dbReference>
<dbReference type="PANTHER" id="PTHR28124:SF1">
    <property type="entry name" value="DNA REPLICATION REGULATOR SLD2"/>
    <property type="match status" value="1"/>
</dbReference>
<evidence type="ECO:0000256" key="5">
    <source>
        <dbReference type="ARBA" id="ARBA00023242"/>
    </source>
</evidence>
<dbReference type="AlphaFoldDB" id="A0AAX4JT67"/>
<feature type="compositionally biased region" description="Basic and acidic residues" evidence="8">
    <location>
        <begin position="770"/>
        <end position="780"/>
    </location>
</feature>
<feature type="region of interest" description="Disordered" evidence="8">
    <location>
        <begin position="395"/>
        <end position="535"/>
    </location>
</feature>
<feature type="compositionally biased region" description="Polar residues" evidence="8">
    <location>
        <begin position="118"/>
        <end position="128"/>
    </location>
</feature>